<gene>
    <name evidence="1" type="ORF">GM920_00555</name>
</gene>
<dbReference type="Pfam" id="PF16132">
    <property type="entry name" value="DUF4843"/>
    <property type="match status" value="1"/>
</dbReference>
<reference evidence="1 2" key="1">
    <citation type="submission" date="2019-11" db="EMBL/GenBank/DDBJ databases">
        <title>Description of Pedobacter sp. LMG 31462T.</title>
        <authorList>
            <person name="Carlier A."/>
            <person name="Qi S."/>
            <person name="Vandamme P."/>
        </authorList>
    </citation>
    <scope>NUCLEOTIDE SEQUENCE [LARGE SCALE GENOMIC DNA]</scope>
    <source>
        <strain evidence="1 2">LMG 31462</strain>
    </source>
</reference>
<keyword evidence="2" id="KW-1185">Reference proteome</keyword>
<sequence length="259" mass="28691">MKPYPAYLFFLVFIPFFMGCEKQPQLFEESDGLYFGTASPNFYYSFAKFPRKLIDTIQIPINVFGNAAGTERAISIENIKSAEFEAVEGVHFKLLSDVKIPANAFKATVPVAVYRTPELETKGLKFKLAINKNAAFPGTGITSQQEVTVNLTYIQQPASWGTLTGNPFAGYSANFGSWTKTKYKLILDALYDPLTGTTVTEFPEGNRFTGQHPVAYDHYVAIVRNYIRLNYPGNYGGVGASIKDPDANNQPVQVGPSNY</sequence>
<protein>
    <submittedName>
        <fullName evidence="1">DUF4843 domain-containing protein</fullName>
    </submittedName>
</protein>
<organism evidence="1 2">
    <name type="scientific">Pedobacter gandavensis</name>
    <dbReference type="NCBI Taxonomy" id="2679963"/>
    <lineage>
        <taxon>Bacteria</taxon>
        <taxon>Pseudomonadati</taxon>
        <taxon>Bacteroidota</taxon>
        <taxon>Sphingobacteriia</taxon>
        <taxon>Sphingobacteriales</taxon>
        <taxon>Sphingobacteriaceae</taxon>
        <taxon>Pedobacter</taxon>
    </lineage>
</organism>
<dbReference type="PROSITE" id="PS51257">
    <property type="entry name" value="PROKAR_LIPOPROTEIN"/>
    <property type="match status" value="1"/>
</dbReference>
<proteinExistence type="predicted"/>
<dbReference type="EMBL" id="WNXC01000001">
    <property type="protein sequence ID" value="MBB2147388.1"/>
    <property type="molecule type" value="Genomic_DNA"/>
</dbReference>
<name>A0ABR6ESJ2_9SPHI</name>
<accession>A0ABR6ESJ2</accession>
<dbReference type="Proteomes" id="UP000636110">
    <property type="component" value="Unassembled WGS sequence"/>
</dbReference>
<dbReference type="InterPro" id="IPR032299">
    <property type="entry name" value="DUF4843"/>
</dbReference>
<evidence type="ECO:0000313" key="2">
    <source>
        <dbReference type="Proteomes" id="UP000636110"/>
    </source>
</evidence>
<evidence type="ECO:0000313" key="1">
    <source>
        <dbReference type="EMBL" id="MBB2147388.1"/>
    </source>
</evidence>
<dbReference type="RefSeq" id="WP_182952668.1">
    <property type="nucleotide sequence ID" value="NZ_JAVTST010000001.1"/>
</dbReference>
<comment type="caution">
    <text evidence="1">The sequence shown here is derived from an EMBL/GenBank/DDBJ whole genome shotgun (WGS) entry which is preliminary data.</text>
</comment>